<organism evidence="1 2">
    <name type="scientific">Pleurodeles waltl</name>
    <name type="common">Iberian ribbed newt</name>
    <dbReference type="NCBI Taxonomy" id="8319"/>
    <lineage>
        <taxon>Eukaryota</taxon>
        <taxon>Metazoa</taxon>
        <taxon>Chordata</taxon>
        <taxon>Craniata</taxon>
        <taxon>Vertebrata</taxon>
        <taxon>Euteleostomi</taxon>
        <taxon>Amphibia</taxon>
        <taxon>Batrachia</taxon>
        <taxon>Caudata</taxon>
        <taxon>Salamandroidea</taxon>
        <taxon>Salamandridae</taxon>
        <taxon>Pleurodelinae</taxon>
        <taxon>Pleurodeles</taxon>
    </lineage>
</organism>
<name>A0AAV7NYG8_PLEWA</name>
<evidence type="ECO:0000313" key="2">
    <source>
        <dbReference type="Proteomes" id="UP001066276"/>
    </source>
</evidence>
<comment type="caution">
    <text evidence="1">The sequence shown here is derived from an EMBL/GenBank/DDBJ whole genome shotgun (WGS) entry which is preliminary data.</text>
</comment>
<sequence length="79" mass="8665">MASRLLAWTSAGVTTVGDCCEVNTLLAREEMQEQFDLPRGQFLNYEPVLCTYAELWGRSGDEPPNNLVLQLMLSVGSAG</sequence>
<gene>
    <name evidence="1" type="ORF">NDU88_008611</name>
</gene>
<keyword evidence="2" id="KW-1185">Reference proteome</keyword>
<evidence type="ECO:0000313" key="1">
    <source>
        <dbReference type="EMBL" id="KAJ1120446.1"/>
    </source>
</evidence>
<dbReference type="EMBL" id="JANPWB010000012">
    <property type="protein sequence ID" value="KAJ1120446.1"/>
    <property type="molecule type" value="Genomic_DNA"/>
</dbReference>
<accession>A0AAV7NYG8</accession>
<protein>
    <submittedName>
        <fullName evidence="1">Uncharacterized protein</fullName>
    </submittedName>
</protein>
<reference evidence="1" key="1">
    <citation type="journal article" date="2022" name="bioRxiv">
        <title>Sequencing and chromosome-scale assembly of the giantPleurodeles waltlgenome.</title>
        <authorList>
            <person name="Brown T."/>
            <person name="Elewa A."/>
            <person name="Iarovenko S."/>
            <person name="Subramanian E."/>
            <person name="Araus A.J."/>
            <person name="Petzold A."/>
            <person name="Susuki M."/>
            <person name="Suzuki K.-i.T."/>
            <person name="Hayashi T."/>
            <person name="Toyoda A."/>
            <person name="Oliveira C."/>
            <person name="Osipova E."/>
            <person name="Leigh N.D."/>
            <person name="Simon A."/>
            <person name="Yun M.H."/>
        </authorList>
    </citation>
    <scope>NUCLEOTIDE SEQUENCE</scope>
    <source>
        <strain evidence="1">20211129_DDA</strain>
        <tissue evidence="1">Liver</tissue>
    </source>
</reference>
<proteinExistence type="predicted"/>
<dbReference type="AlphaFoldDB" id="A0AAV7NYG8"/>
<dbReference type="Proteomes" id="UP001066276">
    <property type="component" value="Chromosome 8"/>
</dbReference>